<dbReference type="AlphaFoldDB" id="A0A7T4FQ35"/>
<dbReference type="Gene3D" id="2.160.10.10">
    <property type="entry name" value="Hexapeptide repeat proteins"/>
    <property type="match status" value="1"/>
</dbReference>
<protein>
    <submittedName>
        <fullName evidence="1">UDP-3-O-(3-hydroxymyristoyl)glucosamine N-acyltransferase</fullName>
    </submittedName>
</protein>
<dbReference type="EMBL" id="CP066022">
    <property type="protein sequence ID" value="QQB74488.1"/>
    <property type="molecule type" value="Genomic_DNA"/>
</dbReference>
<dbReference type="SUPFAM" id="SSF51161">
    <property type="entry name" value="Trimeric LpxA-like enzymes"/>
    <property type="match status" value="1"/>
</dbReference>
<gene>
    <name evidence="1" type="ORF">I6H56_03270</name>
</gene>
<evidence type="ECO:0000313" key="2">
    <source>
        <dbReference type="Proteomes" id="UP000595577"/>
    </source>
</evidence>
<sequence length="297" mass="33356">MKLSELNFGKIEKDGEFNWLGLTAEEYEGKKVLTFLNDEKYYKEIENNKSISCIITTEEVAKKIRENKYGIIVSKNPRKDFFELHNKLIKENFYFTKKENKISKKACISEKANIGKYNIVIEDDVVIEAGVTVYENVTIKQGTVIKSGTILGADGFQYIKEKEEIIKGEPAGELEISKNVVIHNNTVIDKGIFGKTYIGENTKIYNLVHVAHDSKIGENVFLTAGVIVCGRVKIGDNSYLGPNCTIKNGLILGKNSKVSMGAVVTKDVKDNEVVTGNFAIPHEQFIKNLKNYRSKND</sequence>
<dbReference type="Pfam" id="PF14602">
    <property type="entry name" value="Hexapep_2"/>
    <property type="match status" value="1"/>
</dbReference>
<dbReference type="Gene3D" id="3.40.1390.10">
    <property type="entry name" value="MurE/MurF, N-terminal domain"/>
    <property type="match status" value="1"/>
</dbReference>
<keyword evidence="1" id="KW-0012">Acyltransferase</keyword>
<dbReference type="Proteomes" id="UP000595577">
    <property type="component" value="Chromosome"/>
</dbReference>
<dbReference type="InterPro" id="IPR011004">
    <property type="entry name" value="Trimer_LpxA-like_sf"/>
</dbReference>
<dbReference type="InterPro" id="IPR001451">
    <property type="entry name" value="Hexapep"/>
</dbReference>
<evidence type="ECO:0000313" key="1">
    <source>
        <dbReference type="EMBL" id="QQB74488.1"/>
    </source>
</evidence>
<dbReference type="InterPro" id="IPR050179">
    <property type="entry name" value="Trans_hexapeptide_repeat"/>
</dbReference>
<proteinExistence type="predicted"/>
<name>A0A7T4FQ35_9FUSO</name>
<dbReference type="PANTHER" id="PTHR43300">
    <property type="entry name" value="ACETYLTRANSFERASE"/>
    <property type="match status" value="1"/>
</dbReference>
<dbReference type="RefSeq" id="WP_198481001.1">
    <property type="nucleotide sequence ID" value="NZ_CP066022.1"/>
</dbReference>
<reference evidence="1 2" key="1">
    <citation type="submission" date="2020-12" db="EMBL/GenBank/DDBJ databases">
        <title>FDA dAtabase for Regulatory Grade micrObial Sequences (FDA-ARGOS): Supporting development and validation of Infectious Disease Dx tests.</title>
        <authorList>
            <person name="Sproer C."/>
            <person name="Gronow S."/>
            <person name="Severitt S."/>
            <person name="Schroder I."/>
            <person name="Tallon L."/>
            <person name="Sadzewicz L."/>
            <person name="Zhao X."/>
            <person name="Boylan J."/>
            <person name="Ott S."/>
            <person name="Bowen H."/>
            <person name="Vavikolanu K."/>
            <person name="Mehta A."/>
            <person name="Aluvathingal J."/>
            <person name="Nadendla S."/>
            <person name="Lowell S."/>
            <person name="Myers T."/>
            <person name="Yan Y."/>
            <person name="Sichtig H."/>
        </authorList>
    </citation>
    <scope>NUCLEOTIDE SEQUENCE [LARGE SCALE GENOMIC DNA]</scope>
    <source>
        <strain evidence="1 2">FDAARGOS_999</strain>
    </source>
</reference>
<dbReference type="Pfam" id="PF00132">
    <property type="entry name" value="Hexapep"/>
    <property type="match status" value="2"/>
</dbReference>
<keyword evidence="1" id="KW-0808">Transferase</keyword>
<organism evidence="1 2">
    <name type="scientific">Fusobacterium canifelinum</name>
    <dbReference type="NCBI Taxonomy" id="285729"/>
    <lineage>
        <taxon>Bacteria</taxon>
        <taxon>Fusobacteriati</taxon>
        <taxon>Fusobacteriota</taxon>
        <taxon>Fusobacteriia</taxon>
        <taxon>Fusobacteriales</taxon>
        <taxon>Fusobacteriaceae</taxon>
        <taxon>Fusobacterium</taxon>
    </lineage>
</organism>
<accession>A0A7T4FQ35</accession>
<dbReference type="GO" id="GO:0016746">
    <property type="term" value="F:acyltransferase activity"/>
    <property type="evidence" value="ECO:0007669"/>
    <property type="project" value="UniProtKB-KW"/>
</dbReference>